<organism evidence="2 3">
    <name type="scientific">Cylindrobasidium torrendii FP15055 ss-10</name>
    <dbReference type="NCBI Taxonomy" id="1314674"/>
    <lineage>
        <taxon>Eukaryota</taxon>
        <taxon>Fungi</taxon>
        <taxon>Dikarya</taxon>
        <taxon>Basidiomycota</taxon>
        <taxon>Agaricomycotina</taxon>
        <taxon>Agaricomycetes</taxon>
        <taxon>Agaricomycetidae</taxon>
        <taxon>Agaricales</taxon>
        <taxon>Marasmiineae</taxon>
        <taxon>Physalacriaceae</taxon>
        <taxon>Cylindrobasidium</taxon>
    </lineage>
</organism>
<dbReference type="Proteomes" id="UP000054007">
    <property type="component" value="Unassembled WGS sequence"/>
</dbReference>
<feature type="compositionally biased region" description="Polar residues" evidence="1">
    <location>
        <begin position="9"/>
        <end position="19"/>
    </location>
</feature>
<accession>A0A0D7BQD0</accession>
<dbReference type="EMBL" id="KN880441">
    <property type="protein sequence ID" value="KIY72652.1"/>
    <property type="molecule type" value="Genomic_DNA"/>
</dbReference>
<evidence type="ECO:0000313" key="2">
    <source>
        <dbReference type="EMBL" id="KIY72652.1"/>
    </source>
</evidence>
<dbReference type="AlphaFoldDB" id="A0A0D7BQD0"/>
<evidence type="ECO:0000313" key="3">
    <source>
        <dbReference type="Proteomes" id="UP000054007"/>
    </source>
</evidence>
<reference evidence="2 3" key="1">
    <citation type="journal article" date="2015" name="Fungal Genet. Biol.">
        <title>Evolution of novel wood decay mechanisms in Agaricales revealed by the genome sequences of Fistulina hepatica and Cylindrobasidium torrendii.</title>
        <authorList>
            <person name="Floudas D."/>
            <person name="Held B.W."/>
            <person name="Riley R."/>
            <person name="Nagy L.G."/>
            <person name="Koehler G."/>
            <person name="Ransdell A.S."/>
            <person name="Younus H."/>
            <person name="Chow J."/>
            <person name="Chiniquy J."/>
            <person name="Lipzen A."/>
            <person name="Tritt A."/>
            <person name="Sun H."/>
            <person name="Haridas S."/>
            <person name="LaButti K."/>
            <person name="Ohm R.A."/>
            <person name="Kues U."/>
            <person name="Blanchette R.A."/>
            <person name="Grigoriev I.V."/>
            <person name="Minto R.E."/>
            <person name="Hibbett D.S."/>
        </authorList>
    </citation>
    <scope>NUCLEOTIDE SEQUENCE [LARGE SCALE GENOMIC DNA]</scope>
    <source>
        <strain evidence="2 3">FP15055 ss-10</strain>
    </source>
</reference>
<sequence length="170" mass="19205">MRTRERARTLSSNVMRSQISSPVEGEGVGEDSDDGSHRAIHKDYYSRFQVVQSIQVGITRSRHGSSLSPACVQSNPQASRQMLVVIAMGGELEPPHFSCVSSVRLEVEDNRLAGRELFEESQLLIAEPAKHPMQRGRPRHRRHPQVKWSPVDEIPHVHLVSVLWLKLTML</sequence>
<feature type="region of interest" description="Disordered" evidence="1">
    <location>
        <begin position="1"/>
        <end position="36"/>
    </location>
</feature>
<gene>
    <name evidence="2" type="ORF">CYLTODRAFT_18448</name>
</gene>
<evidence type="ECO:0000256" key="1">
    <source>
        <dbReference type="SAM" id="MobiDB-lite"/>
    </source>
</evidence>
<keyword evidence="3" id="KW-1185">Reference proteome</keyword>
<proteinExistence type="predicted"/>
<protein>
    <submittedName>
        <fullName evidence="2">Uncharacterized protein</fullName>
    </submittedName>
</protein>
<name>A0A0D7BQD0_9AGAR</name>